<gene>
    <name evidence="2" type="ORF">CEPIT_LOCUS16506</name>
</gene>
<keyword evidence="1" id="KW-0812">Transmembrane</keyword>
<evidence type="ECO:0000313" key="2">
    <source>
        <dbReference type="EMBL" id="CAH9103651.1"/>
    </source>
</evidence>
<proteinExistence type="predicted"/>
<organism evidence="2 3">
    <name type="scientific">Cuscuta epithymum</name>
    <dbReference type="NCBI Taxonomy" id="186058"/>
    <lineage>
        <taxon>Eukaryota</taxon>
        <taxon>Viridiplantae</taxon>
        <taxon>Streptophyta</taxon>
        <taxon>Embryophyta</taxon>
        <taxon>Tracheophyta</taxon>
        <taxon>Spermatophyta</taxon>
        <taxon>Magnoliopsida</taxon>
        <taxon>eudicotyledons</taxon>
        <taxon>Gunneridae</taxon>
        <taxon>Pentapetalae</taxon>
        <taxon>asterids</taxon>
        <taxon>lamiids</taxon>
        <taxon>Solanales</taxon>
        <taxon>Convolvulaceae</taxon>
        <taxon>Cuscuteae</taxon>
        <taxon>Cuscuta</taxon>
        <taxon>Cuscuta subgen. Cuscuta</taxon>
    </lineage>
</organism>
<sequence>MPIKNCIDARANKLSELTYVVQWHGTCGSISFILTDLVIYKYLDSVDMFKHKDLHFTSFMDILSLLCFQTIALLFYRLCRLNCKFFYLETFEMIGSFKCEVCYPFLLS</sequence>
<dbReference type="Proteomes" id="UP001152523">
    <property type="component" value="Unassembled WGS sequence"/>
</dbReference>
<keyword evidence="1" id="KW-0472">Membrane</keyword>
<accession>A0AAV0DRD5</accession>
<comment type="caution">
    <text evidence="2">The sequence shown here is derived from an EMBL/GenBank/DDBJ whole genome shotgun (WGS) entry which is preliminary data.</text>
</comment>
<evidence type="ECO:0000256" key="1">
    <source>
        <dbReference type="SAM" id="Phobius"/>
    </source>
</evidence>
<keyword evidence="1" id="KW-1133">Transmembrane helix</keyword>
<feature type="transmembrane region" description="Helical" evidence="1">
    <location>
        <begin position="21"/>
        <end position="43"/>
    </location>
</feature>
<evidence type="ECO:0000313" key="3">
    <source>
        <dbReference type="Proteomes" id="UP001152523"/>
    </source>
</evidence>
<reference evidence="2" key="1">
    <citation type="submission" date="2022-07" db="EMBL/GenBank/DDBJ databases">
        <authorList>
            <person name="Macas J."/>
            <person name="Novak P."/>
            <person name="Neumann P."/>
        </authorList>
    </citation>
    <scope>NUCLEOTIDE SEQUENCE</scope>
</reference>
<feature type="transmembrane region" description="Helical" evidence="1">
    <location>
        <begin position="55"/>
        <end position="76"/>
    </location>
</feature>
<dbReference type="EMBL" id="CAMAPF010000122">
    <property type="protein sequence ID" value="CAH9103651.1"/>
    <property type="molecule type" value="Genomic_DNA"/>
</dbReference>
<dbReference type="AlphaFoldDB" id="A0AAV0DRD5"/>
<protein>
    <submittedName>
        <fullName evidence="2">Uncharacterized protein</fullName>
    </submittedName>
</protein>
<keyword evidence="3" id="KW-1185">Reference proteome</keyword>
<name>A0AAV0DRD5_9ASTE</name>